<evidence type="ECO:0000313" key="2">
    <source>
        <dbReference type="EMBL" id="ORV56808.1"/>
    </source>
</evidence>
<evidence type="ECO:0000259" key="1">
    <source>
        <dbReference type="Pfam" id="PF14032"/>
    </source>
</evidence>
<dbReference type="STRING" id="1260918.AWC06_00945"/>
<dbReference type="Pfam" id="PF14032">
    <property type="entry name" value="PknH_C"/>
    <property type="match status" value="1"/>
</dbReference>
<comment type="caution">
    <text evidence="2">The sequence shown here is derived from an EMBL/GenBank/DDBJ whole genome shotgun (WGS) entry which is preliminary data.</text>
</comment>
<sequence length="243" mass="25574">MPIGRVVVALATLLLATGCTRVTDGAARPAPGMAPRPLSGQAVNRVLLDDGELSKMLDQPFKTDPDSPPRFGGIELLTDGSASPRECAAAAEELPKSVFQGSRVRQVAKESWWNAAPYDENPRVISVHEAVVALPTAAAADPLFAKFTEQWRQCDGTTVSMNDGYFTMAISDVSDANSVVAAAVGVHGSTTVPNAHAVGVRVNCLVEVRVAFFGLEPGSTADADKTVAVNIAHRMMDKISESS</sequence>
<dbReference type="Proteomes" id="UP000194000">
    <property type="component" value="Unassembled WGS sequence"/>
</dbReference>
<evidence type="ECO:0000313" key="3">
    <source>
        <dbReference type="Proteomes" id="UP000194000"/>
    </source>
</evidence>
<accession>A0A1X1UJC5</accession>
<dbReference type="AlphaFoldDB" id="A0A1X1UJC5"/>
<feature type="domain" description="PknH-like extracellular" evidence="1">
    <location>
        <begin position="40"/>
        <end position="238"/>
    </location>
</feature>
<organism evidence="2 3">
    <name type="scientific">Mycobacterium fragae</name>
    <dbReference type="NCBI Taxonomy" id="1260918"/>
    <lineage>
        <taxon>Bacteria</taxon>
        <taxon>Bacillati</taxon>
        <taxon>Actinomycetota</taxon>
        <taxon>Actinomycetes</taxon>
        <taxon>Mycobacteriales</taxon>
        <taxon>Mycobacteriaceae</taxon>
        <taxon>Mycobacterium</taxon>
    </lineage>
</organism>
<dbReference type="RefSeq" id="WP_085199617.1">
    <property type="nucleotide sequence ID" value="NZ_JACKVI010000012.1"/>
</dbReference>
<dbReference type="OrthoDB" id="4736430at2"/>
<proteinExistence type="predicted"/>
<dbReference type="PROSITE" id="PS51257">
    <property type="entry name" value="PROKAR_LIPOPROTEIN"/>
    <property type="match status" value="1"/>
</dbReference>
<protein>
    <recommendedName>
        <fullName evidence="1">PknH-like extracellular domain-containing protein</fullName>
    </recommendedName>
</protein>
<dbReference type="InterPro" id="IPR038232">
    <property type="entry name" value="PknH-like_Extracell_sf"/>
</dbReference>
<dbReference type="Gene3D" id="3.40.1000.70">
    <property type="entry name" value="PknH-like extracellular domain"/>
    <property type="match status" value="1"/>
</dbReference>
<name>A0A1X1UJC5_9MYCO</name>
<dbReference type="InterPro" id="IPR026954">
    <property type="entry name" value="PknH-like_Extracell"/>
</dbReference>
<gene>
    <name evidence="2" type="ORF">AWC06_00945</name>
</gene>
<reference evidence="2 3" key="1">
    <citation type="submission" date="2016-01" db="EMBL/GenBank/DDBJ databases">
        <title>The new phylogeny of the genus Mycobacterium.</title>
        <authorList>
            <person name="Tarcisio F."/>
            <person name="Conor M."/>
            <person name="Antonella G."/>
            <person name="Elisabetta G."/>
            <person name="Giulia F.S."/>
            <person name="Sara T."/>
            <person name="Anna F."/>
            <person name="Clotilde B."/>
            <person name="Roberto B."/>
            <person name="Veronica D.S."/>
            <person name="Fabio R."/>
            <person name="Monica P."/>
            <person name="Olivier J."/>
            <person name="Enrico T."/>
            <person name="Nicola S."/>
        </authorList>
    </citation>
    <scope>NUCLEOTIDE SEQUENCE [LARGE SCALE GENOMIC DNA]</scope>
    <source>
        <strain evidence="2 3">DSM 45731</strain>
    </source>
</reference>
<keyword evidence="3" id="KW-1185">Reference proteome</keyword>
<dbReference type="EMBL" id="LQOW01000031">
    <property type="protein sequence ID" value="ORV56808.1"/>
    <property type="molecule type" value="Genomic_DNA"/>
</dbReference>